<dbReference type="InterPro" id="IPR007535">
    <property type="entry name" value="Catechol_dOase_N"/>
</dbReference>
<keyword evidence="5" id="KW-0560">Oxidoreductase</keyword>
<keyword evidence="9" id="KW-1185">Reference proteome</keyword>
<sequence>MAHPVTHSVTPTATPTTVTEETITDLAAARWATAHDPRVAQLMSSLVRHLHAFARENGLTEAEWMAAMRWLTEVGQISDEKREEFILASDVLGLSMLVVQQNNRFGPGATPATVLGPFFIEGSPELDFGGDMSDGVPGTPLYVHGTVRALDGTPVGGAVVDVWQADAEGAYESQLPEVDEARLRAKYTTRADGTYCVRTIAPLGYAIPMDGPVGRLISRTEISHYRPAHVHFLLNVPGYEPLITHLFQEDAPYLDSDVVFGVKRELVVTFTEREPGPTPDGGRSDVPWCEAVYDFVLQPVSDQPVSDRPASDQPS</sequence>
<feature type="domain" description="Intradiol ring-cleavage dioxygenases" evidence="7">
    <location>
        <begin position="143"/>
        <end position="171"/>
    </location>
</feature>
<dbReference type="OrthoDB" id="9800887at2"/>
<accession>A0A2U1EC85</accession>
<evidence type="ECO:0000256" key="2">
    <source>
        <dbReference type="ARBA" id="ARBA00007825"/>
    </source>
</evidence>
<dbReference type="Gene3D" id="2.60.130.10">
    <property type="entry name" value="Aromatic compound dioxygenase"/>
    <property type="match status" value="1"/>
</dbReference>
<dbReference type="Pfam" id="PF04444">
    <property type="entry name" value="Dioxygenase_N"/>
    <property type="match status" value="1"/>
</dbReference>
<organism evidence="8 9">
    <name type="scientific">Actinomycetospora cinnamomea</name>
    <dbReference type="NCBI Taxonomy" id="663609"/>
    <lineage>
        <taxon>Bacteria</taxon>
        <taxon>Bacillati</taxon>
        <taxon>Actinomycetota</taxon>
        <taxon>Actinomycetes</taxon>
        <taxon>Pseudonocardiales</taxon>
        <taxon>Pseudonocardiaceae</taxon>
        <taxon>Actinomycetospora</taxon>
    </lineage>
</organism>
<keyword evidence="4 8" id="KW-0223">Dioxygenase</keyword>
<evidence type="ECO:0000256" key="1">
    <source>
        <dbReference type="ARBA" id="ARBA00001965"/>
    </source>
</evidence>
<proteinExistence type="inferred from homology"/>
<evidence type="ECO:0000256" key="5">
    <source>
        <dbReference type="ARBA" id="ARBA00023002"/>
    </source>
</evidence>
<evidence type="ECO:0000313" key="9">
    <source>
        <dbReference type="Proteomes" id="UP000245639"/>
    </source>
</evidence>
<dbReference type="PANTHER" id="PTHR33711:SF7">
    <property type="entry name" value="INTRADIOL RING-CLEAVAGE DIOXYGENASES DOMAIN-CONTAINING PROTEIN-RELATED"/>
    <property type="match status" value="1"/>
</dbReference>
<comment type="cofactor">
    <cofactor evidence="1">
        <name>Fe(3+)</name>
        <dbReference type="ChEBI" id="CHEBI:29034"/>
    </cofactor>
</comment>
<dbReference type="SUPFAM" id="SSF49482">
    <property type="entry name" value="Aromatic compound dioxygenase"/>
    <property type="match status" value="1"/>
</dbReference>
<dbReference type="AlphaFoldDB" id="A0A2U1EC85"/>
<evidence type="ECO:0000256" key="4">
    <source>
        <dbReference type="ARBA" id="ARBA00022964"/>
    </source>
</evidence>
<dbReference type="InterPro" id="IPR015889">
    <property type="entry name" value="Intradiol_dOase_core"/>
</dbReference>
<evidence type="ECO:0000256" key="3">
    <source>
        <dbReference type="ARBA" id="ARBA00022723"/>
    </source>
</evidence>
<gene>
    <name evidence="8" type="ORF">C8D89_12439</name>
</gene>
<reference evidence="8 9" key="1">
    <citation type="submission" date="2018-04" db="EMBL/GenBank/DDBJ databases">
        <title>Genomic Encyclopedia of Type Strains, Phase IV (KMG-IV): sequencing the most valuable type-strain genomes for metagenomic binning, comparative biology and taxonomic classification.</title>
        <authorList>
            <person name="Goeker M."/>
        </authorList>
    </citation>
    <scope>NUCLEOTIDE SEQUENCE [LARGE SCALE GENOMIC DNA]</scope>
    <source>
        <strain evidence="8 9">DSM 45771</strain>
    </source>
</reference>
<keyword evidence="3" id="KW-0479">Metal-binding</keyword>
<dbReference type="GO" id="GO:0009712">
    <property type="term" value="P:catechol-containing compound metabolic process"/>
    <property type="evidence" value="ECO:0007669"/>
    <property type="project" value="InterPro"/>
</dbReference>
<keyword evidence="6" id="KW-0408">Iron</keyword>
<evidence type="ECO:0000313" key="8">
    <source>
        <dbReference type="EMBL" id="PVY97502.1"/>
    </source>
</evidence>
<protein>
    <submittedName>
        <fullName evidence="8">Hydroxyquinol 1,2-dioxygenase</fullName>
    </submittedName>
</protein>
<dbReference type="PROSITE" id="PS00083">
    <property type="entry name" value="INTRADIOL_DIOXYGENAS"/>
    <property type="match status" value="1"/>
</dbReference>
<dbReference type="GO" id="GO:0008199">
    <property type="term" value="F:ferric iron binding"/>
    <property type="evidence" value="ECO:0007669"/>
    <property type="project" value="InterPro"/>
</dbReference>
<dbReference type="PANTHER" id="PTHR33711">
    <property type="entry name" value="DIOXYGENASE, PUTATIVE (AFU_ORTHOLOGUE AFUA_2G02910)-RELATED"/>
    <property type="match status" value="1"/>
</dbReference>
<dbReference type="Pfam" id="PF00775">
    <property type="entry name" value="Dioxygenase_C"/>
    <property type="match status" value="1"/>
</dbReference>
<dbReference type="EMBL" id="QEKW01000024">
    <property type="protein sequence ID" value="PVY97502.1"/>
    <property type="molecule type" value="Genomic_DNA"/>
</dbReference>
<comment type="similarity">
    <text evidence="2">Belongs to the intradiol ring-cleavage dioxygenase family.</text>
</comment>
<dbReference type="InterPro" id="IPR000627">
    <property type="entry name" value="Intradiol_dOase_C"/>
</dbReference>
<evidence type="ECO:0000259" key="7">
    <source>
        <dbReference type="PROSITE" id="PS00083"/>
    </source>
</evidence>
<comment type="caution">
    <text evidence="8">The sequence shown here is derived from an EMBL/GenBank/DDBJ whole genome shotgun (WGS) entry which is preliminary data.</text>
</comment>
<name>A0A2U1EC85_9PSEU</name>
<dbReference type="Proteomes" id="UP000245639">
    <property type="component" value="Unassembled WGS sequence"/>
</dbReference>
<dbReference type="InterPro" id="IPR050770">
    <property type="entry name" value="Intradiol_RC_Dioxygenase"/>
</dbReference>
<dbReference type="GO" id="GO:0018576">
    <property type="term" value="F:catechol 1,2-dioxygenase activity"/>
    <property type="evidence" value="ECO:0007669"/>
    <property type="project" value="InterPro"/>
</dbReference>
<evidence type="ECO:0000256" key="6">
    <source>
        <dbReference type="ARBA" id="ARBA00023004"/>
    </source>
</evidence>